<evidence type="ECO:0008006" key="2">
    <source>
        <dbReference type="Google" id="ProtNLM"/>
    </source>
</evidence>
<name>A0A481ZBI4_9VIRU</name>
<protein>
    <recommendedName>
        <fullName evidence="2">Regulator of chromosome condensation protein</fullName>
    </recommendedName>
</protein>
<proteinExistence type="predicted"/>
<accession>A0A481ZBI4</accession>
<dbReference type="InterPro" id="IPR009091">
    <property type="entry name" value="RCC1/BLIP-II"/>
</dbReference>
<dbReference type="EMBL" id="MK500584">
    <property type="protein sequence ID" value="QBK92825.1"/>
    <property type="molecule type" value="Genomic_DNA"/>
</dbReference>
<evidence type="ECO:0000313" key="1">
    <source>
        <dbReference type="EMBL" id="QBK92825.1"/>
    </source>
</evidence>
<sequence>MEYYTPDESGFISVTAVNDDVIAIRSDESVKSMKKGELKKKGFVMFTGAMSNYCIDIIGLKNDGTIDFLETDSHKEYLPRGSDYISVATGYLHILALKIDGTICTTRPITDSFGLIFNTPKGDNFIAIAARRGNSAALTDNGVICIWGKGYDEMKTISAKDCIDVIMSDEKIIGLTSNGDVVEYPLPAGSLMKLMDI</sequence>
<gene>
    <name evidence="1" type="ORF">LCPAC401_04630</name>
</gene>
<organism evidence="1">
    <name type="scientific">Pithovirus LCPAC401</name>
    <dbReference type="NCBI Taxonomy" id="2506595"/>
    <lineage>
        <taxon>Viruses</taxon>
        <taxon>Pithoviruses</taxon>
    </lineage>
</organism>
<dbReference type="SUPFAM" id="SSF50985">
    <property type="entry name" value="RCC1/BLIP-II"/>
    <property type="match status" value="1"/>
</dbReference>
<reference evidence="1" key="1">
    <citation type="journal article" date="2019" name="MBio">
        <title>Virus Genomes from Deep Sea Sediments Expand the Ocean Megavirome and Support Independent Origins of Viral Gigantism.</title>
        <authorList>
            <person name="Backstrom D."/>
            <person name="Yutin N."/>
            <person name="Jorgensen S.L."/>
            <person name="Dharamshi J."/>
            <person name="Homa F."/>
            <person name="Zaremba-Niedwiedzka K."/>
            <person name="Spang A."/>
            <person name="Wolf Y.I."/>
            <person name="Koonin E.V."/>
            <person name="Ettema T.J."/>
        </authorList>
    </citation>
    <scope>NUCLEOTIDE SEQUENCE</scope>
</reference>
<dbReference type="Gene3D" id="2.130.10.30">
    <property type="entry name" value="Regulator of chromosome condensation 1/beta-lactamase-inhibitor protein II"/>
    <property type="match status" value="1"/>
</dbReference>